<organism evidence="13 14">
    <name type="scientific">Defluviitoga tunisiensis</name>
    <dbReference type="NCBI Taxonomy" id="1006576"/>
    <lineage>
        <taxon>Bacteria</taxon>
        <taxon>Thermotogati</taxon>
        <taxon>Thermotogota</taxon>
        <taxon>Thermotogae</taxon>
        <taxon>Petrotogales</taxon>
        <taxon>Petrotogaceae</taxon>
        <taxon>Defluviitoga</taxon>
    </lineage>
</organism>
<keyword evidence="8" id="KW-0375">Hydrogen ion transport</keyword>
<keyword evidence="4 8" id="KW-0406">Ion transport</keyword>
<evidence type="ECO:0000259" key="11">
    <source>
        <dbReference type="Pfam" id="PF00401"/>
    </source>
</evidence>
<comment type="function">
    <text evidence="8">Produces ATP from ADP in the presence of a proton gradient across the membrane.</text>
</comment>
<dbReference type="CDD" id="cd12152">
    <property type="entry name" value="F1-ATPase_delta"/>
    <property type="match status" value="1"/>
</dbReference>
<evidence type="ECO:0000256" key="10">
    <source>
        <dbReference type="SAM" id="Coils"/>
    </source>
</evidence>
<gene>
    <name evidence="8 13" type="primary">atpC</name>
    <name evidence="13" type="ORF">DTL3_0199</name>
</gene>
<evidence type="ECO:0000256" key="3">
    <source>
        <dbReference type="ARBA" id="ARBA00022448"/>
    </source>
</evidence>
<dbReference type="Proteomes" id="UP000032809">
    <property type="component" value="Chromosome I"/>
</dbReference>
<protein>
    <recommendedName>
        <fullName evidence="8">ATP synthase epsilon chain</fullName>
    </recommendedName>
    <alternativeName>
        <fullName evidence="8">ATP synthase F1 sector epsilon subunit</fullName>
    </alternativeName>
    <alternativeName>
        <fullName evidence="8">F-ATPase epsilon subunit</fullName>
    </alternativeName>
</protein>
<dbReference type="Pfam" id="PF02823">
    <property type="entry name" value="ATP-synt_DE_N"/>
    <property type="match status" value="1"/>
</dbReference>
<dbReference type="InterPro" id="IPR020547">
    <property type="entry name" value="ATP_synth_F1_esu_C"/>
</dbReference>
<feature type="coiled-coil region" evidence="10">
    <location>
        <begin position="92"/>
        <end position="119"/>
    </location>
</feature>
<name>A0A0C7NZT7_DEFTU</name>
<comment type="subcellular location">
    <subcellularLocation>
        <location evidence="8">Cell membrane</location>
        <topology evidence="8">Peripheral membrane protein</topology>
    </subcellularLocation>
    <subcellularLocation>
        <location evidence="1">Endomembrane system</location>
        <topology evidence="1">Peripheral membrane protein</topology>
    </subcellularLocation>
</comment>
<evidence type="ECO:0000313" key="13">
    <source>
        <dbReference type="EMBL" id="CEP77530.1"/>
    </source>
</evidence>
<dbReference type="GO" id="GO:0005524">
    <property type="term" value="F:ATP binding"/>
    <property type="evidence" value="ECO:0007669"/>
    <property type="project" value="UniProtKB-UniRule"/>
</dbReference>
<dbReference type="HAMAP" id="MF_00530">
    <property type="entry name" value="ATP_synth_epsil_bac"/>
    <property type="match status" value="1"/>
</dbReference>
<keyword evidence="5 8" id="KW-0472">Membrane</keyword>
<evidence type="ECO:0000256" key="9">
    <source>
        <dbReference type="RuleBase" id="RU003656"/>
    </source>
</evidence>
<dbReference type="GO" id="GO:0012505">
    <property type="term" value="C:endomembrane system"/>
    <property type="evidence" value="ECO:0007669"/>
    <property type="project" value="UniProtKB-SubCell"/>
</dbReference>
<sequence>MFTIFKFRIVTPEGIKVEEDVEYAEFKSIEGGMGTLTNRLPIIVRLRIAPVRIKKSENIYKTFAVHGGVLQMTGNEMTIVTTAAERPEDIDVQAARRALERAQEELRITEDKFKRMKLETRIQKNLLRVNVSNER</sequence>
<dbReference type="InterPro" id="IPR001469">
    <property type="entry name" value="ATP_synth_F1_dsu/esu"/>
</dbReference>
<keyword evidence="8" id="KW-1003">Cell membrane</keyword>
<keyword evidence="14" id="KW-1185">Reference proteome</keyword>
<dbReference type="GO" id="GO:0005886">
    <property type="term" value="C:plasma membrane"/>
    <property type="evidence" value="ECO:0007669"/>
    <property type="project" value="UniProtKB-SubCell"/>
</dbReference>
<keyword evidence="6 8" id="KW-0139">CF(1)</keyword>
<dbReference type="EMBL" id="LN824141">
    <property type="protein sequence ID" value="CEP77530.1"/>
    <property type="molecule type" value="Genomic_DNA"/>
</dbReference>
<dbReference type="AlphaFoldDB" id="A0A0C7NZT7"/>
<dbReference type="Gene3D" id="2.60.15.10">
    <property type="entry name" value="F0F1 ATP synthase delta/epsilon subunit, N-terminal"/>
    <property type="match status" value="1"/>
</dbReference>
<dbReference type="GO" id="GO:0045259">
    <property type="term" value="C:proton-transporting ATP synthase complex"/>
    <property type="evidence" value="ECO:0007669"/>
    <property type="project" value="UniProtKB-KW"/>
</dbReference>
<evidence type="ECO:0000256" key="8">
    <source>
        <dbReference type="HAMAP-Rule" id="MF_00530"/>
    </source>
</evidence>
<reference evidence="14" key="1">
    <citation type="submission" date="2014-11" db="EMBL/GenBank/DDBJ databases">
        <authorList>
            <person name="Wibberg D."/>
        </authorList>
    </citation>
    <scope>NUCLEOTIDE SEQUENCE [LARGE SCALE GENOMIC DNA]</scope>
    <source>
        <strain evidence="14">L3</strain>
    </source>
</reference>
<accession>A0A0C7NZT7</accession>
<evidence type="ECO:0000259" key="12">
    <source>
        <dbReference type="Pfam" id="PF02823"/>
    </source>
</evidence>
<comment type="similarity">
    <text evidence="2 8 9">Belongs to the ATPase epsilon chain family.</text>
</comment>
<evidence type="ECO:0000256" key="4">
    <source>
        <dbReference type="ARBA" id="ARBA00023065"/>
    </source>
</evidence>
<evidence type="ECO:0000313" key="14">
    <source>
        <dbReference type="Proteomes" id="UP000032809"/>
    </source>
</evidence>
<proteinExistence type="inferred from homology"/>
<dbReference type="SUPFAM" id="SSF51344">
    <property type="entry name" value="Epsilon subunit of F1F0-ATP synthase N-terminal domain"/>
    <property type="match status" value="1"/>
</dbReference>
<dbReference type="InterPro" id="IPR036771">
    <property type="entry name" value="ATPsynth_dsu/esu_N"/>
</dbReference>
<evidence type="ECO:0000256" key="6">
    <source>
        <dbReference type="ARBA" id="ARBA00023196"/>
    </source>
</evidence>
<comment type="subunit">
    <text evidence="8 9">F-type ATPases have 2 components, CF(1) - the catalytic core - and CF(0) - the membrane proton channel. CF(1) has five subunits: alpha(3), beta(3), gamma(1), delta(1), epsilon(1). CF(0) has three main subunits: a, b and c.</text>
</comment>
<dbReference type="STRING" id="1006576.DTL3_0199"/>
<evidence type="ECO:0000256" key="1">
    <source>
        <dbReference type="ARBA" id="ARBA00004184"/>
    </source>
</evidence>
<keyword evidence="10" id="KW-0175">Coiled coil</keyword>
<dbReference type="Pfam" id="PF00401">
    <property type="entry name" value="ATP-synt_DE"/>
    <property type="match status" value="1"/>
</dbReference>
<evidence type="ECO:0000256" key="7">
    <source>
        <dbReference type="ARBA" id="ARBA00023310"/>
    </source>
</evidence>
<keyword evidence="7 8" id="KW-0066">ATP synthesis</keyword>
<dbReference type="RefSeq" id="WP_231854018.1">
    <property type="nucleotide sequence ID" value="NZ_LN824141.1"/>
</dbReference>
<evidence type="ECO:0000256" key="5">
    <source>
        <dbReference type="ARBA" id="ARBA00023136"/>
    </source>
</evidence>
<dbReference type="HOGENOM" id="CLU_084338_1_0_0"/>
<feature type="domain" description="ATP synthase epsilon subunit C-terminal" evidence="11">
    <location>
        <begin position="88"/>
        <end position="132"/>
    </location>
</feature>
<dbReference type="PANTHER" id="PTHR13822:SF10">
    <property type="entry name" value="ATP SYNTHASE EPSILON CHAIN, CHLOROPLASTIC"/>
    <property type="match status" value="1"/>
</dbReference>
<feature type="domain" description="ATP synthase F1 complex delta/epsilon subunit N-terminal" evidence="12">
    <location>
        <begin position="5"/>
        <end position="84"/>
    </location>
</feature>
<dbReference type="PANTHER" id="PTHR13822">
    <property type="entry name" value="ATP SYNTHASE DELTA/EPSILON CHAIN"/>
    <property type="match status" value="1"/>
</dbReference>
<evidence type="ECO:0000256" key="2">
    <source>
        <dbReference type="ARBA" id="ARBA00005712"/>
    </source>
</evidence>
<dbReference type="KEGG" id="dtn:DTL3_0199"/>
<dbReference type="NCBIfam" id="TIGR01216">
    <property type="entry name" value="ATP_synt_epsi"/>
    <property type="match status" value="1"/>
</dbReference>
<dbReference type="InterPro" id="IPR020546">
    <property type="entry name" value="ATP_synth_F1_dsu/esu_N"/>
</dbReference>
<dbReference type="GO" id="GO:0046933">
    <property type="term" value="F:proton-transporting ATP synthase activity, rotational mechanism"/>
    <property type="evidence" value="ECO:0007669"/>
    <property type="project" value="UniProtKB-UniRule"/>
</dbReference>
<keyword evidence="3 8" id="KW-0813">Transport</keyword>